<dbReference type="Gene3D" id="2.60.40.4070">
    <property type="match status" value="1"/>
</dbReference>
<evidence type="ECO:0000256" key="3">
    <source>
        <dbReference type="ARBA" id="ARBA00022795"/>
    </source>
</evidence>
<dbReference type="Gene3D" id="2.30.30.910">
    <property type="match status" value="1"/>
</dbReference>
<dbReference type="RefSeq" id="WP_090484140.1">
    <property type="nucleotide sequence ID" value="NZ_FOUO01000005.1"/>
</dbReference>
<dbReference type="AlphaFoldDB" id="A0A1I4QMX3"/>
<evidence type="ECO:0000256" key="2">
    <source>
        <dbReference type="ARBA" id="ARBA00016013"/>
    </source>
</evidence>
<keyword evidence="3 5" id="KW-1005">Bacterial flagellum biogenesis</keyword>
<feature type="region of interest" description="Disordered" evidence="6">
    <location>
        <begin position="1"/>
        <end position="28"/>
    </location>
</feature>
<evidence type="ECO:0000313" key="10">
    <source>
        <dbReference type="Proteomes" id="UP000199556"/>
    </source>
</evidence>
<comment type="function">
    <text evidence="4 5">Required for flagellar hook formation. May act as a scaffolding protein.</text>
</comment>
<keyword evidence="9" id="KW-0969">Cilium</keyword>
<dbReference type="GO" id="GO:0044781">
    <property type="term" value="P:bacterial-type flagellum organization"/>
    <property type="evidence" value="ECO:0007669"/>
    <property type="project" value="UniProtKB-UniRule"/>
</dbReference>
<gene>
    <name evidence="9" type="ORF">SAMN05421721_1052</name>
</gene>
<name>A0A1I4QMX3_ECTMO</name>
<dbReference type="InterPro" id="IPR025963">
    <property type="entry name" value="FLgD_Tudor"/>
</dbReference>
<sequence>MSTIDPSVLQRLGLTGSTGTQETKSSRGELGQEDFLEMMITQMKNQDPFKPMESGDFLSQMAQFSTVNGITEMQQSFKEIAGSMQSNQTLQAANLVDREVLVPVDLATLGAEGGVEGAVDLERSASEVTVGVYDTSGSLVKRIPLGSQPEGLSTFHWDGTTHSGERAPAGIYEFRAQAQGEDGNVQPQTLLNARVNSVRTGQGDDGVMLQVNGFGEIGLSEVRRIG</sequence>
<dbReference type="Pfam" id="PF13860">
    <property type="entry name" value="FlgD_ig"/>
    <property type="match status" value="1"/>
</dbReference>
<feature type="domain" description="FlgD Tudor-like" evidence="8">
    <location>
        <begin position="87"/>
        <end position="223"/>
    </location>
</feature>
<comment type="similarity">
    <text evidence="1 5">Belongs to the FlgD family.</text>
</comment>
<dbReference type="Pfam" id="PF13861">
    <property type="entry name" value="FLgD_tudor"/>
    <property type="match status" value="1"/>
</dbReference>
<dbReference type="STRING" id="195064.SAMN05421721_1052"/>
<evidence type="ECO:0000256" key="1">
    <source>
        <dbReference type="ARBA" id="ARBA00010577"/>
    </source>
</evidence>
<dbReference type="OrthoDB" id="9785233at2"/>
<keyword evidence="10" id="KW-1185">Reference proteome</keyword>
<evidence type="ECO:0000259" key="7">
    <source>
        <dbReference type="Pfam" id="PF13860"/>
    </source>
</evidence>
<evidence type="ECO:0000313" key="9">
    <source>
        <dbReference type="EMBL" id="SFM41391.1"/>
    </source>
</evidence>
<accession>A0A1I4QMX3</accession>
<reference evidence="9 10" key="1">
    <citation type="submission" date="2016-10" db="EMBL/GenBank/DDBJ databases">
        <authorList>
            <person name="de Groot N.N."/>
        </authorList>
    </citation>
    <scope>NUCLEOTIDE SEQUENCE [LARGE SCALE GENOMIC DNA]</scope>
    <source>
        <strain evidence="9 10">DSM 4180</strain>
    </source>
</reference>
<proteinExistence type="inferred from homology"/>
<dbReference type="InterPro" id="IPR025965">
    <property type="entry name" value="FlgD/Vpr_Ig-like"/>
</dbReference>
<evidence type="ECO:0000256" key="5">
    <source>
        <dbReference type="RuleBase" id="RU362076"/>
    </source>
</evidence>
<keyword evidence="9" id="KW-0966">Cell projection</keyword>
<evidence type="ECO:0000256" key="4">
    <source>
        <dbReference type="ARBA" id="ARBA00024746"/>
    </source>
</evidence>
<dbReference type="EMBL" id="FOUO01000005">
    <property type="protein sequence ID" value="SFM41391.1"/>
    <property type="molecule type" value="Genomic_DNA"/>
</dbReference>
<feature type="domain" description="FlgD/Vpr Ig-like" evidence="7">
    <location>
        <begin position="111"/>
        <end position="180"/>
    </location>
</feature>
<evidence type="ECO:0000256" key="6">
    <source>
        <dbReference type="SAM" id="MobiDB-lite"/>
    </source>
</evidence>
<evidence type="ECO:0000259" key="8">
    <source>
        <dbReference type="Pfam" id="PF13861"/>
    </source>
</evidence>
<organism evidence="9 10">
    <name type="scientific">Ectothiorhodospira mobilis</name>
    <dbReference type="NCBI Taxonomy" id="195064"/>
    <lineage>
        <taxon>Bacteria</taxon>
        <taxon>Pseudomonadati</taxon>
        <taxon>Pseudomonadota</taxon>
        <taxon>Gammaproteobacteria</taxon>
        <taxon>Chromatiales</taxon>
        <taxon>Ectothiorhodospiraceae</taxon>
        <taxon>Ectothiorhodospira</taxon>
    </lineage>
</organism>
<dbReference type="Pfam" id="PF03963">
    <property type="entry name" value="FlgD"/>
    <property type="match status" value="1"/>
</dbReference>
<protein>
    <recommendedName>
        <fullName evidence="2 5">Basal-body rod modification protein FlgD</fullName>
    </recommendedName>
</protein>
<keyword evidence="9" id="KW-0282">Flagellum</keyword>
<dbReference type="InterPro" id="IPR005648">
    <property type="entry name" value="FlgD"/>
</dbReference>
<dbReference type="Proteomes" id="UP000199556">
    <property type="component" value="Unassembled WGS sequence"/>
</dbReference>